<sequence>MRAQVPVPEPGLEPVLVQLAWPVRRASSVLPERAPEPVCWPLAVRRVPDARRVCRKRNTRQSPG</sequence>
<protein>
    <submittedName>
        <fullName evidence="1">Msl4295 protein</fullName>
    </submittedName>
</protein>
<dbReference type="KEGG" id="mlo:msl4295"/>
<dbReference type="AlphaFoldDB" id="Q98ED6"/>
<proteinExistence type="predicted"/>
<accession>Q98ED6</accession>
<name>Q98ED6_RHILO</name>
<gene>
    <name evidence="1" type="ordered locus">msl4295</name>
</gene>
<organism evidence="1 2">
    <name type="scientific">Mesorhizobium japonicum (strain LMG 29417 / CECT 9101 / MAFF 303099)</name>
    <name type="common">Mesorhizobium loti (strain MAFF 303099)</name>
    <dbReference type="NCBI Taxonomy" id="266835"/>
    <lineage>
        <taxon>Bacteria</taxon>
        <taxon>Pseudomonadati</taxon>
        <taxon>Pseudomonadota</taxon>
        <taxon>Alphaproteobacteria</taxon>
        <taxon>Hyphomicrobiales</taxon>
        <taxon>Phyllobacteriaceae</taxon>
        <taxon>Mesorhizobium</taxon>
    </lineage>
</organism>
<reference evidence="1 2" key="1">
    <citation type="journal article" date="2000" name="DNA Res.">
        <title>Complete genome structure of the nitrogen-fixing symbiotic bacterium Mesorhizobium loti.</title>
        <authorList>
            <person name="Kaneko T."/>
            <person name="Nakamura Y."/>
            <person name="Sato S."/>
            <person name="Asamizu E."/>
            <person name="Kato T."/>
            <person name="Sasamoto S."/>
            <person name="Watanabe A."/>
            <person name="Idesawa K."/>
            <person name="Ishikawa A."/>
            <person name="Kawashima K."/>
            <person name="Kimura T."/>
            <person name="Kishida Y."/>
            <person name="Kiyokawa C."/>
            <person name="Kohara M."/>
            <person name="Matsumoto M."/>
            <person name="Matsuno A."/>
            <person name="Mochizuki Y."/>
            <person name="Nakayama S."/>
            <person name="Nakazaki N."/>
            <person name="Shimpo S."/>
            <person name="Sugimoto M."/>
            <person name="Takeuchi C."/>
            <person name="Yamada M."/>
            <person name="Tabata S."/>
        </authorList>
    </citation>
    <scope>NUCLEOTIDE SEQUENCE [LARGE SCALE GENOMIC DNA]</scope>
    <source>
        <strain evidence="2">LMG 29417 / CECT 9101 / MAFF 303099</strain>
    </source>
</reference>
<dbReference type="EMBL" id="BA000012">
    <property type="protein sequence ID" value="BAB50984.1"/>
    <property type="molecule type" value="Genomic_DNA"/>
</dbReference>
<evidence type="ECO:0000313" key="1">
    <source>
        <dbReference type="EMBL" id="BAB50984.1"/>
    </source>
</evidence>
<dbReference type="HOGENOM" id="CLU_2864762_0_0_5"/>
<evidence type="ECO:0000313" key="2">
    <source>
        <dbReference type="Proteomes" id="UP000000552"/>
    </source>
</evidence>
<dbReference type="Proteomes" id="UP000000552">
    <property type="component" value="Chromosome"/>
</dbReference>